<evidence type="ECO:0000313" key="2">
    <source>
        <dbReference type="EMBL" id="KAG7441172.1"/>
    </source>
</evidence>
<protein>
    <submittedName>
        <fullName evidence="2">Uncharacterized protein</fullName>
    </submittedName>
</protein>
<evidence type="ECO:0000256" key="1">
    <source>
        <dbReference type="SAM" id="MobiDB-lite"/>
    </source>
</evidence>
<dbReference type="GeneID" id="66100137"/>
<sequence length="102" mass="11389">MSLDESIDQRHVGRRWGGRQDRHQNKGDAHLRQPSSPRLIPKASCPSTSRRDGLSRVEEVLNAHLIRRETRASSISCSEKVADEAINKEPVTTNKGKALPPL</sequence>
<reference evidence="2" key="1">
    <citation type="submission" date="2020-11" db="EMBL/GenBank/DDBJ databases">
        <title>Adaptations for nitrogen fixation in a non-lichenized fungal sporocarp promotes dispersal by wood-feeding termites.</title>
        <authorList>
            <consortium name="DOE Joint Genome Institute"/>
            <person name="Koch R.A."/>
            <person name="Yoon G."/>
            <person name="Arayal U."/>
            <person name="Lail K."/>
            <person name="Amirebrahimi M."/>
            <person name="Labutti K."/>
            <person name="Lipzen A."/>
            <person name="Riley R."/>
            <person name="Barry K."/>
            <person name="Henrissat B."/>
            <person name="Grigoriev I.V."/>
            <person name="Herr J.R."/>
            <person name="Aime M.C."/>
        </authorList>
    </citation>
    <scope>NUCLEOTIDE SEQUENCE</scope>
    <source>
        <strain evidence="2">MCA 3950</strain>
    </source>
</reference>
<evidence type="ECO:0000313" key="3">
    <source>
        <dbReference type="Proteomes" id="UP000812287"/>
    </source>
</evidence>
<dbReference type="AlphaFoldDB" id="A0A9P8ANT1"/>
<organism evidence="2 3">
    <name type="scientific">Guyanagaster necrorhizus</name>
    <dbReference type="NCBI Taxonomy" id="856835"/>
    <lineage>
        <taxon>Eukaryota</taxon>
        <taxon>Fungi</taxon>
        <taxon>Dikarya</taxon>
        <taxon>Basidiomycota</taxon>
        <taxon>Agaricomycotina</taxon>
        <taxon>Agaricomycetes</taxon>
        <taxon>Agaricomycetidae</taxon>
        <taxon>Agaricales</taxon>
        <taxon>Marasmiineae</taxon>
        <taxon>Physalacriaceae</taxon>
        <taxon>Guyanagaster</taxon>
    </lineage>
</organism>
<dbReference type="RefSeq" id="XP_043034672.1">
    <property type="nucleotide sequence ID" value="XM_043177850.1"/>
</dbReference>
<accession>A0A9P8ANT1</accession>
<name>A0A9P8ANT1_9AGAR</name>
<dbReference type="Proteomes" id="UP000812287">
    <property type="component" value="Unassembled WGS sequence"/>
</dbReference>
<dbReference type="EMBL" id="MU250563">
    <property type="protein sequence ID" value="KAG7441172.1"/>
    <property type="molecule type" value="Genomic_DNA"/>
</dbReference>
<gene>
    <name evidence="2" type="ORF">BT62DRAFT_1011983</name>
</gene>
<feature type="compositionally biased region" description="Basic and acidic residues" evidence="1">
    <location>
        <begin position="18"/>
        <end position="31"/>
    </location>
</feature>
<proteinExistence type="predicted"/>
<comment type="caution">
    <text evidence="2">The sequence shown here is derived from an EMBL/GenBank/DDBJ whole genome shotgun (WGS) entry which is preliminary data.</text>
</comment>
<keyword evidence="3" id="KW-1185">Reference proteome</keyword>
<feature type="region of interest" description="Disordered" evidence="1">
    <location>
        <begin position="1"/>
        <end position="52"/>
    </location>
</feature>